<evidence type="ECO:0008006" key="4">
    <source>
        <dbReference type="Google" id="ProtNLM"/>
    </source>
</evidence>
<evidence type="ECO:0000256" key="1">
    <source>
        <dbReference type="SAM" id="Phobius"/>
    </source>
</evidence>
<evidence type="ECO:0000313" key="3">
    <source>
        <dbReference type="Proteomes" id="UP001589608"/>
    </source>
</evidence>
<accession>A0ABV5MEG2</accession>
<gene>
    <name evidence="2" type="ORF">ACFFTR_29340</name>
</gene>
<keyword evidence="3" id="KW-1185">Reference proteome</keyword>
<protein>
    <recommendedName>
        <fullName evidence="4">Natural resistance-associated macrophage protein</fullName>
    </recommendedName>
</protein>
<reference evidence="2 3" key="1">
    <citation type="submission" date="2024-09" db="EMBL/GenBank/DDBJ databases">
        <authorList>
            <person name="Sun Q."/>
            <person name="Mori K."/>
        </authorList>
    </citation>
    <scope>NUCLEOTIDE SEQUENCE [LARGE SCALE GENOMIC DNA]</scope>
    <source>
        <strain evidence="2 3">JCM 3307</strain>
    </source>
</reference>
<keyword evidence="1" id="KW-1133">Transmembrane helix</keyword>
<name>A0ABV5MEG2_9ACTN</name>
<sequence>MAALATMVDAVQLTEYMLIFSAVVLPLTSLPILVVTNDRDYLGDRVNGRLANALGLLYLVVIVVTAAAAIPLLVMTGMGG</sequence>
<dbReference type="EMBL" id="JBHMCA010000052">
    <property type="protein sequence ID" value="MFB9447216.1"/>
    <property type="molecule type" value="Genomic_DNA"/>
</dbReference>
<keyword evidence="1" id="KW-0472">Membrane</keyword>
<dbReference type="RefSeq" id="WP_223092531.1">
    <property type="nucleotide sequence ID" value="NZ_CP061913.1"/>
</dbReference>
<proteinExistence type="predicted"/>
<comment type="caution">
    <text evidence="2">The sequence shown here is derived from an EMBL/GenBank/DDBJ whole genome shotgun (WGS) entry which is preliminary data.</text>
</comment>
<organism evidence="2 3">
    <name type="scientific">Dactylosporangium vinaceum</name>
    <dbReference type="NCBI Taxonomy" id="53362"/>
    <lineage>
        <taxon>Bacteria</taxon>
        <taxon>Bacillati</taxon>
        <taxon>Actinomycetota</taxon>
        <taxon>Actinomycetes</taxon>
        <taxon>Micromonosporales</taxon>
        <taxon>Micromonosporaceae</taxon>
        <taxon>Dactylosporangium</taxon>
    </lineage>
</organism>
<keyword evidence="1" id="KW-0812">Transmembrane</keyword>
<feature type="transmembrane region" description="Helical" evidence="1">
    <location>
        <begin position="16"/>
        <end position="35"/>
    </location>
</feature>
<evidence type="ECO:0000313" key="2">
    <source>
        <dbReference type="EMBL" id="MFB9447216.1"/>
    </source>
</evidence>
<feature type="transmembrane region" description="Helical" evidence="1">
    <location>
        <begin position="56"/>
        <end position="78"/>
    </location>
</feature>
<dbReference type="Proteomes" id="UP001589608">
    <property type="component" value="Unassembled WGS sequence"/>
</dbReference>